<evidence type="ECO:0000313" key="1">
    <source>
        <dbReference type="EMBL" id="JAH06171.1"/>
    </source>
</evidence>
<dbReference type="AlphaFoldDB" id="A0A0E9PNE4"/>
<dbReference type="EMBL" id="GBXM01102406">
    <property type="protein sequence ID" value="JAH06171.1"/>
    <property type="molecule type" value="Transcribed_RNA"/>
</dbReference>
<sequence length="32" mass="3360">MSSANIIVHGDSCLISSVNLSITIANKERAQS</sequence>
<name>A0A0E9PNE4_ANGAN</name>
<protein>
    <submittedName>
        <fullName evidence="1">Uncharacterized protein</fullName>
    </submittedName>
</protein>
<proteinExistence type="predicted"/>
<organism evidence="1">
    <name type="scientific">Anguilla anguilla</name>
    <name type="common">European freshwater eel</name>
    <name type="synonym">Muraena anguilla</name>
    <dbReference type="NCBI Taxonomy" id="7936"/>
    <lineage>
        <taxon>Eukaryota</taxon>
        <taxon>Metazoa</taxon>
        <taxon>Chordata</taxon>
        <taxon>Craniata</taxon>
        <taxon>Vertebrata</taxon>
        <taxon>Euteleostomi</taxon>
        <taxon>Actinopterygii</taxon>
        <taxon>Neopterygii</taxon>
        <taxon>Teleostei</taxon>
        <taxon>Anguilliformes</taxon>
        <taxon>Anguillidae</taxon>
        <taxon>Anguilla</taxon>
    </lineage>
</organism>
<accession>A0A0E9PNE4</accession>
<reference evidence="1" key="2">
    <citation type="journal article" date="2015" name="Fish Shellfish Immunol.">
        <title>Early steps in the European eel (Anguilla anguilla)-Vibrio vulnificus interaction in the gills: Role of the RtxA13 toxin.</title>
        <authorList>
            <person name="Callol A."/>
            <person name="Pajuelo D."/>
            <person name="Ebbesson L."/>
            <person name="Teles M."/>
            <person name="MacKenzie S."/>
            <person name="Amaro C."/>
        </authorList>
    </citation>
    <scope>NUCLEOTIDE SEQUENCE</scope>
</reference>
<reference evidence="1" key="1">
    <citation type="submission" date="2014-11" db="EMBL/GenBank/DDBJ databases">
        <authorList>
            <person name="Amaro Gonzalez C."/>
        </authorList>
    </citation>
    <scope>NUCLEOTIDE SEQUENCE</scope>
</reference>